<evidence type="ECO:0000256" key="5">
    <source>
        <dbReference type="ARBA" id="ARBA00022701"/>
    </source>
</evidence>
<dbReference type="InterPro" id="IPR015943">
    <property type="entry name" value="WD40/YVTN_repeat-like_dom_sf"/>
</dbReference>
<dbReference type="GO" id="GO:0000226">
    <property type="term" value="P:microtubule cytoskeleton organization"/>
    <property type="evidence" value="ECO:0007669"/>
    <property type="project" value="TreeGrafter"/>
</dbReference>
<keyword evidence="7" id="KW-0206">Cytoskeleton</keyword>
<dbReference type="KEGG" id="vde:111243775"/>
<dbReference type="FunCoup" id="A0A7M7J3D2">
    <property type="interactions" value="20"/>
</dbReference>
<feature type="repeat" description="WD" evidence="8">
    <location>
        <begin position="589"/>
        <end position="630"/>
    </location>
</feature>
<keyword evidence="5" id="KW-0493">Microtubule</keyword>
<keyword evidence="3" id="KW-0963">Cytoplasm</keyword>
<dbReference type="Pfam" id="PF23414">
    <property type="entry name" value="Beta-prop_EML_2"/>
    <property type="match status" value="1"/>
</dbReference>
<dbReference type="Pfam" id="PF03451">
    <property type="entry name" value="HELP"/>
    <property type="match status" value="1"/>
</dbReference>
<dbReference type="FunFam" id="2.130.10.10:FF:002220">
    <property type="entry name" value="EMAP-like 3"/>
    <property type="match status" value="1"/>
</dbReference>
<dbReference type="InParanoid" id="A0A7M7J3D2"/>
<dbReference type="InterPro" id="IPR055442">
    <property type="entry name" value="Beta-prop_EML-like_2nd"/>
</dbReference>
<feature type="repeat" description="WD" evidence="8">
    <location>
        <begin position="847"/>
        <end position="882"/>
    </location>
</feature>
<dbReference type="InterPro" id="IPR049813">
    <property type="entry name" value="Elp-1-like_TD"/>
</dbReference>
<feature type="compositionally biased region" description="Polar residues" evidence="10">
    <location>
        <begin position="105"/>
        <end position="128"/>
    </location>
</feature>
<dbReference type="GO" id="GO:0072686">
    <property type="term" value="C:mitotic spindle"/>
    <property type="evidence" value="ECO:0007669"/>
    <property type="project" value="TreeGrafter"/>
</dbReference>
<accession>A0A7M7J3D2</accession>
<dbReference type="OMA" id="DIQWFTH"/>
<dbReference type="PANTHER" id="PTHR13720">
    <property type="entry name" value="WD-40 REPEAT PROTEIN"/>
    <property type="match status" value="1"/>
</dbReference>
<reference evidence="14" key="1">
    <citation type="submission" date="2021-01" db="UniProtKB">
        <authorList>
            <consortium name="EnsemblMetazoa"/>
        </authorList>
    </citation>
    <scope>IDENTIFICATION</scope>
</reference>
<evidence type="ECO:0000256" key="9">
    <source>
        <dbReference type="SAM" id="Coils"/>
    </source>
</evidence>
<feature type="domain" description="EML-like second beta-propeller" evidence="13">
    <location>
        <begin position="596"/>
        <end position="879"/>
    </location>
</feature>
<dbReference type="PANTHER" id="PTHR13720:SF50">
    <property type="entry name" value="ECHINODERM MICROTUBULE-ASSOCIATED PROTEIN-LIKE 2"/>
    <property type="match status" value="1"/>
</dbReference>
<feature type="region of interest" description="Disordered" evidence="10">
    <location>
        <begin position="88"/>
        <end position="186"/>
    </location>
</feature>
<dbReference type="CDD" id="cd21931">
    <property type="entry name" value="TD_EMAP-like"/>
    <property type="match status" value="1"/>
</dbReference>
<dbReference type="Proteomes" id="UP000594260">
    <property type="component" value="Unplaced"/>
</dbReference>
<evidence type="ECO:0008006" key="16">
    <source>
        <dbReference type="Google" id="ProtNLM"/>
    </source>
</evidence>
<keyword evidence="9" id="KW-0175">Coiled coil</keyword>
<evidence type="ECO:0000256" key="6">
    <source>
        <dbReference type="ARBA" id="ARBA00022737"/>
    </source>
</evidence>
<dbReference type="PROSITE" id="PS50294">
    <property type="entry name" value="WD_REPEATS_REGION"/>
    <property type="match status" value="1"/>
</dbReference>
<feature type="compositionally biased region" description="Low complexity" evidence="10">
    <location>
        <begin position="154"/>
        <end position="179"/>
    </location>
</feature>
<dbReference type="PROSITE" id="PS50082">
    <property type="entry name" value="WD_REPEATS_2"/>
    <property type="match status" value="2"/>
</dbReference>
<evidence type="ECO:0000256" key="10">
    <source>
        <dbReference type="SAM" id="MobiDB-lite"/>
    </source>
</evidence>
<proteinExistence type="inferred from homology"/>
<dbReference type="InterPro" id="IPR050630">
    <property type="entry name" value="WD_repeat_EMAP"/>
</dbReference>
<keyword evidence="15" id="KW-1185">Reference proteome</keyword>
<dbReference type="CTD" id="39617"/>
<sequence>MVAAAAAAAALASFVCGHLEICYPLVPLKMLVHDKEMLNEEQESLRERVADLEIKVLEQAEELTCLRTTIADLTRRLTQLEGRAPTITNTAPLIPHNGFKHSYSHRSLSSKLARQSSGPSNLTGESPTPSGPHNPHVNGHSDTPDGKRFGYAASLSSLHSEGSSSTRSTPQPPHQQQQQPRHKSLSAGNLQQLRRVNGGSSPNIPTYSVTPNGYADHAVTRDCVFDPDDGIIRFTVHGHQLLLPVPTDLVAEYSLTKVNPIPQQRPKLEWVYGYRGRDCRANLHLLPTGEVIYFVASVVVLYNVEEQVQRHYLGHTDDIRCIAIHPNKLVVATGQTASIDRRDRRPKFVTRPHVRVWDSVSLNTLHVIGIGEFDRAISCLAFSKLDGGSILCIVDDSAEHILGLWEWQKGHKIAETKSASEPVLAVKFHPMDRHQLISLGKGHLHFWDMEGGTLAKRVGLFDKAHKPKYILCAAFNELGELLTGDSNGALMVWPRGANKASRIIEDAHEGPIFSICAMKDGTLISGGGKDRLLIEWSADLEPTGRNAELAESSGGVRTLVQGRGSQLLIGTTRNCIAQGSFEMSFSTVVQGHSQEVWALAAHPTQAQFLSSGYDGHINLFDSMSHSVVWSLPWPEPVQSIAFSPCGSIVAVASTAGNWSAFCANTRKVYAAHHDGNEPIDVIRYAPNGQYLALASRDNFIYVYQVSEDGKKYNRIGRCAKYTEAQNRIRKRLLELWGHGSATSQLDWSECSTYLQTTNSNYEIVYWNATICRPITNPNHVKDVKWATQTCPLGFSVFGVWSEQPESSDISCVSRSHNRKLLAIGDDCGKLKLFVYPANEPRCLYHTANGHSSQMAGLAFLPDDSRLVSIGGKDFAVMQWCLQ</sequence>
<dbReference type="Pfam" id="PF23409">
    <property type="entry name" value="Beta-prop_EML"/>
    <property type="match status" value="1"/>
</dbReference>
<feature type="chain" id="PRO_5029817665" description="Echinoderm microtubule-associated protein-like 2" evidence="11">
    <location>
        <begin position="18"/>
        <end position="882"/>
    </location>
</feature>
<dbReference type="GO" id="GO:0008017">
    <property type="term" value="F:microtubule binding"/>
    <property type="evidence" value="ECO:0007669"/>
    <property type="project" value="TreeGrafter"/>
</dbReference>
<name>A0A7M7J3D2_VARDE</name>
<evidence type="ECO:0000259" key="12">
    <source>
        <dbReference type="Pfam" id="PF23409"/>
    </source>
</evidence>
<dbReference type="EnsemblMetazoa" id="XM_022789832">
    <property type="protein sequence ID" value="XP_022645567"/>
    <property type="gene ID" value="LOC111243775"/>
</dbReference>
<comment type="similarity">
    <text evidence="2">Belongs to the WD repeat EMAP family.</text>
</comment>
<dbReference type="GO" id="GO:0005874">
    <property type="term" value="C:microtubule"/>
    <property type="evidence" value="ECO:0007669"/>
    <property type="project" value="UniProtKB-KW"/>
</dbReference>
<evidence type="ECO:0000256" key="2">
    <source>
        <dbReference type="ARBA" id="ARBA00006489"/>
    </source>
</evidence>
<evidence type="ECO:0000256" key="7">
    <source>
        <dbReference type="ARBA" id="ARBA00023212"/>
    </source>
</evidence>
<keyword evidence="4 8" id="KW-0853">WD repeat</keyword>
<dbReference type="Gene3D" id="2.130.10.10">
    <property type="entry name" value="YVTN repeat-like/Quinoprotein amine dehydrogenase"/>
    <property type="match status" value="2"/>
</dbReference>
<evidence type="ECO:0000256" key="3">
    <source>
        <dbReference type="ARBA" id="ARBA00022490"/>
    </source>
</evidence>
<evidence type="ECO:0000256" key="1">
    <source>
        <dbReference type="ARBA" id="ARBA00004245"/>
    </source>
</evidence>
<evidence type="ECO:0000313" key="15">
    <source>
        <dbReference type="Proteomes" id="UP000594260"/>
    </source>
</evidence>
<dbReference type="AlphaFoldDB" id="A0A7M7J3D2"/>
<evidence type="ECO:0000256" key="8">
    <source>
        <dbReference type="PROSITE-ProRule" id="PRU00221"/>
    </source>
</evidence>
<evidence type="ECO:0000259" key="13">
    <source>
        <dbReference type="Pfam" id="PF23414"/>
    </source>
</evidence>
<feature type="coiled-coil region" evidence="9">
    <location>
        <begin position="28"/>
        <end position="83"/>
    </location>
</feature>
<evidence type="ECO:0000256" key="11">
    <source>
        <dbReference type="SAM" id="SignalP"/>
    </source>
</evidence>
<dbReference type="InterPro" id="IPR011047">
    <property type="entry name" value="Quinoprotein_ADH-like_sf"/>
</dbReference>
<dbReference type="RefSeq" id="XP_022645567.1">
    <property type="nucleotide sequence ID" value="XM_022789832.1"/>
</dbReference>
<dbReference type="OrthoDB" id="47802at2759"/>
<dbReference type="SMART" id="SM00320">
    <property type="entry name" value="WD40"/>
    <property type="match status" value="10"/>
</dbReference>
<keyword evidence="11" id="KW-0732">Signal</keyword>
<organism evidence="14 15">
    <name type="scientific">Varroa destructor</name>
    <name type="common">Honeybee mite</name>
    <dbReference type="NCBI Taxonomy" id="109461"/>
    <lineage>
        <taxon>Eukaryota</taxon>
        <taxon>Metazoa</taxon>
        <taxon>Ecdysozoa</taxon>
        <taxon>Arthropoda</taxon>
        <taxon>Chelicerata</taxon>
        <taxon>Arachnida</taxon>
        <taxon>Acari</taxon>
        <taxon>Parasitiformes</taxon>
        <taxon>Mesostigmata</taxon>
        <taxon>Gamasina</taxon>
        <taxon>Dermanyssoidea</taxon>
        <taxon>Varroidae</taxon>
        <taxon>Varroa</taxon>
    </lineage>
</organism>
<evidence type="ECO:0000256" key="4">
    <source>
        <dbReference type="ARBA" id="ARBA00022574"/>
    </source>
</evidence>
<dbReference type="SUPFAM" id="SSF50998">
    <property type="entry name" value="Quinoprotein alcohol dehydrogenase-like"/>
    <property type="match status" value="2"/>
</dbReference>
<protein>
    <recommendedName>
        <fullName evidence="16">Echinoderm microtubule-associated protein-like 2</fullName>
    </recommendedName>
</protein>
<comment type="subcellular location">
    <subcellularLocation>
        <location evidence="1">Cytoplasm</location>
        <location evidence="1">Cytoskeleton</location>
    </subcellularLocation>
</comment>
<feature type="signal peptide" evidence="11">
    <location>
        <begin position="1"/>
        <end position="17"/>
    </location>
</feature>
<evidence type="ECO:0000313" key="14">
    <source>
        <dbReference type="EnsemblMetazoa" id="XP_022645567"/>
    </source>
</evidence>
<keyword evidence="6" id="KW-0677">Repeat</keyword>
<dbReference type="InterPro" id="IPR001680">
    <property type="entry name" value="WD40_rpt"/>
</dbReference>
<dbReference type="InterPro" id="IPR005108">
    <property type="entry name" value="HELP"/>
</dbReference>
<dbReference type="InterPro" id="IPR055439">
    <property type="entry name" value="Beta-prop_EML_1st"/>
</dbReference>
<feature type="domain" description="EML-like first beta-propeller" evidence="12">
    <location>
        <begin position="309"/>
        <end position="579"/>
    </location>
</feature>
<dbReference type="GeneID" id="111243775"/>